<dbReference type="AlphaFoldDB" id="A0A2K8MBB5"/>
<keyword evidence="2" id="KW-1185">Reference proteome</keyword>
<dbReference type="Pfam" id="PF03843">
    <property type="entry name" value="Slp"/>
    <property type="match status" value="1"/>
</dbReference>
<dbReference type="PROSITE" id="PS51257">
    <property type="entry name" value="PROKAR_LIPOPROTEIN"/>
    <property type="match status" value="1"/>
</dbReference>
<organism evidence="1 2">
    <name type="scientific">Sphingomonas psychrotolerans</name>
    <dbReference type="NCBI Taxonomy" id="1327635"/>
    <lineage>
        <taxon>Bacteria</taxon>
        <taxon>Pseudomonadati</taxon>
        <taxon>Pseudomonadota</taxon>
        <taxon>Alphaproteobacteria</taxon>
        <taxon>Sphingomonadales</taxon>
        <taxon>Sphingomonadaceae</taxon>
        <taxon>Sphingomonas</taxon>
    </lineage>
</organism>
<dbReference type="KEGG" id="sphc:CVN68_03605"/>
<evidence type="ECO:0000313" key="2">
    <source>
        <dbReference type="Proteomes" id="UP000229081"/>
    </source>
</evidence>
<name>A0A2K8MBB5_9SPHN</name>
<evidence type="ECO:0008006" key="3">
    <source>
        <dbReference type="Google" id="ProtNLM"/>
    </source>
</evidence>
<accession>A0A2K8MBB5</accession>
<reference evidence="1 2" key="1">
    <citation type="submission" date="2017-11" db="EMBL/GenBank/DDBJ databases">
        <title>Complete genome sequence of Sphingomonas sp. Strain Cra20, a psychrotolerant potential plant growth promoting rhizobacteria.</title>
        <authorList>
            <person name="Luo Y."/>
        </authorList>
    </citation>
    <scope>NUCLEOTIDE SEQUENCE [LARGE SCALE GENOMIC DNA]</scope>
    <source>
        <strain evidence="1 2">Cra20</strain>
    </source>
</reference>
<sequence>MKILPSKLVIRPIYGPFFCCAILSGCVSSPIALRPNVTGISTAERASAYSASNATETETLRNIAAAPLSPDQGVKEHNFGKRIRWAGAVQHVAKSDKGVCLTILYALSGDLGEPRWTNDPTYQSFNACTAGSYDKELVHESTNVTIVGRISGKTFIGMGGGGTTGPLVEIEKLFRWSDCLKGDSSVGCKYGFLSPKAGVD</sequence>
<dbReference type="OrthoDB" id="7450483at2"/>
<protein>
    <recommendedName>
        <fullName evidence="3">Outer membrane lipoprotein</fullName>
    </recommendedName>
</protein>
<gene>
    <name evidence="1" type="ORF">CVN68_03605</name>
</gene>
<dbReference type="GO" id="GO:0019867">
    <property type="term" value="C:outer membrane"/>
    <property type="evidence" value="ECO:0007669"/>
    <property type="project" value="InterPro"/>
</dbReference>
<dbReference type="InterPro" id="IPR004658">
    <property type="entry name" value="OMP_Slp"/>
</dbReference>
<dbReference type="Proteomes" id="UP000229081">
    <property type="component" value="Chromosome"/>
</dbReference>
<proteinExistence type="predicted"/>
<evidence type="ECO:0000313" key="1">
    <source>
        <dbReference type="EMBL" id="ATY31180.1"/>
    </source>
</evidence>
<dbReference type="RefSeq" id="WP_100280991.1">
    <property type="nucleotide sequence ID" value="NZ_CP024923.1"/>
</dbReference>
<dbReference type="EMBL" id="CP024923">
    <property type="protein sequence ID" value="ATY31180.1"/>
    <property type="molecule type" value="Genomic_DNA"/>
</dbReference>